<dbReference type="PROSITE" id="PS50262">
    <property type="entry name" value="G_PROTEIN_RECEP_F1_2"/>
    <property type="match status" value="1"/>
</dbReference>
<keyword evidence="7 15" id="KW-1133">Transmembrane helix</keyword>
<dbReference type="InterPro" id="IPR000372">
    <property type="entry name" value="LRRNT"/>
</dbReference>
<dbReference type="Gene3D" id="3.80.10.10">
    <property type="entry name" value="Ribonuclease Inhibitor"/>
    <property type="match status" value="2"/>
</dbReference>
<feature type="transmembrane region" description="Helical" evidence="15">
    <location>
        <begin position="602"/>
        <end position="622"/>
    </location>
</feature>
<feature type="region of interest" description="Disordered" evidence="14">
    <location>
        <begin position="313"/>
        <end position="339"/>
    </location>
</feature>
<dbReference type="PANTHER" id="PTHR24372">
    <property type="entry name" value="GLYCOPROTEIN HORMONE RECEPTOR"/>
    <property type="match status" value="1"/>
</dbReference>
<dbReference type="InterPro" id="IPR003591">
    <property type="entry name" value="Leu-rich_rpt_typical-subtyp"/>
</dbReference>
<evidence type="ECO:0000256" key="14">
    <source>
        <dbReference type="SAM" id="MobiDB-lite"/>
    </source>
</evidence>
<organism evidence="17 18">
    <name type="scientific">Gopherus evgoodei</name>
    <name type="common">Goodes thornscrub tortoise</name>
    <dbReference type="NCBI Taxonomy" id="1825980"/>
    <lineage>
        <taxon>Eukaryota</taxon>
        <taxon>Metazoa</taxon>
        <taxon>Chordata</taxon>
        <taxon>Craniata</taxon>
        <taxon>Vertebrata</taxon>
        <taxon>Euteleostomi</taxon>
        <taxon>Archelosauria</taxon>
        <taxon>Testudinata</taxon>
        <taxon>Testudines</taxon>
        <taxon>Cryptodira</taxon>
        <taxon>Durocryptodira</taxon>
        <taxon>Testudinoidea</taxon>
        <taxon>Testudinidae</taxon>
        <taxon>Gopherus</taxon>
    </lineage>
</organism>
<feature type="transmembrane region" description="Helical" evidence="15">
    <location>
        <begin position="642"/>
        <end position="667"/>
    </location>
</feature>
<reference evidence="17" key="2">
    <citation type="submission" date="2025-09" db="UniProtKB">
        <authorList>
            <consortium name="Ensembl"/>
        </authorList>
    </citation>
    <scope>IDENTIFICATION</scope>
</reference>
<dbReference type="GO" id="GO:1990523">
    <property type="term" value="P:bone regeneration"/>
    <property type="evidence" value="ECO:0007669"/>
    <property type="project" value="Ensembl"/>
</dbReference>
<evidence type="ECO:0000256" key="11">
    <source>
        <dbReference type="ARBA" id="ARBA00023170"/>
    </source>
</evidence>
<dbReference type="SMART" id="SM00013">
    <property type="entry name" value="LRRNT"/>
    <property type="match status" value="1"/>
</dbReference>
<dbReference type="GO" id="GO:0016500">
    <property type="term" value="F:protein-hormone receptor activity"/>
    <property type="evidence" value="ECO:0007669"/>
    <property type="project" value="InterPro"/>
</dbReference>
<keyword evidence="10" id="KW-1015">Disulfide bond</keyword>
<keyword evidence="8" id="KW-0297">G-protein coupled receptor</keyword>
<dbReference type="SUPFAM" id="SSF52058">
    <property type="entry name" value="L domain-like"/>
    <property type="match status" value="1"/>
</dbReference>
<feature type="transmembrane region" description="Helical" evidence="15">
    <location>
        <begin position="723"/>
        <end position="743"/>
    </location>
</feature>
<evidence type="ECO:0000256" key="10">
    <source>
        <dbReference type="ARBA" id="ARBA00023157"/>
    </source>
</evidence>
<feature type="domain" description="G-protein coupled receptors family 1 profile" evidence="16">
    <location>
        <begin position="492"/>
        <end position="740"/>
    </location>
</feature>
<dbReference type="Gene3D" id="1.20.1070.10">
    <property type="entry name" value="Rhodopsin 7-helix transmembrane proteins"/>
    <property type="match status" value="1"/>
</dbReference>
<evidence type="ECO:0000256" key="9">
    <source>
        <dbReference type="ARBA" id="ARBA00023136"/>
    </source>
</evidence>
<protein>
    <submittedName>
        <fullName evidence="17">Leucine rich repeat containing G protein-coupled receptor 6</fullName>
    </submittedName>
</protein>
<dbReference type="AlphaFoldDB" id="A0A8C4YF08"/>
<dbReference type="InterPro" id="IPR001611">
    <property type="entry name" value="Leu-rich_rpt"/>
</dbReference>
<evidence type="ECO:0000256" key="2">
    <source>
        <dbReference type="ARBA" id="ARBA00022475"/>
    </source>
</evidence>
<comment type="subcellular location">
    <subcellularLocation>
        <location evidence="1">Cell membrane</location>
        <topology evidence="1">Multi-pass membrane protein</topology>
    </subcellularLocation>
</comment>
<evidence type="ECO:0000313" key="18">
    <source>
        <dbReference type="Proteomes" id="UP000694390"/>
    </source>
</evidence>
<evidence type="ECO:0000313" key="17">
    <source>
        <dbReference type="Ensembl" id="ENSGEVP00005024667.1"/>
    </source>
</evidence>
<dbReference type="CDD" id="cd15362">
    <property type="entry name" value="7tmA_LGR6"/>
    <property type="match status" value="1"/>
</dbReference>
<reference evidence="17" key="1">
    <citation type="submission" date="2025-08" db="UniProtKB">
        <authorList>
            <consortium name="Ensembl"/>
        </authorList>
    </citation>
    <scope>IDENTIFICATION</scope>
</reference>
<dbReference type="InterPro" id="IPR002131">
    <property type="entry name" value="Gphrmn_rcpt_fam"/>
</dbReference>
<evidence type="ECO:0000259" key="16">
    <source>
        <dbReference type="PROSITE" id="PS50262"/>
    </source>
</evidence>
<accession>A0A8C4YF08</accession>
<keyword evidence="13" id="KW-0807">Transducer</keyword>
<dbReference type="GO" id="GO:0008528">
    <property type="term" value="F:G protein-coupled peptide receptor activity"/>
    <property type="evidence" value="ECO:0007669"/>
    <property type="project" value="TreeGrafter"/>
</dbReference>
<dbReference type="GO" id="GO:0005886">
    <property type="term" value="C:plasma membrane"/>
    <property type="evidence" value="ECO:0007669"/>
    <property type="project" value="UniProtKB-SubCell"/>
</dbReference>
<evidence type="ECO:0000256" key="3">
    <source>
        <dbReference type="ARBA" id="ARBA00022614"/>
    </source>
</evidence>
<evidence type="ECO:0000256" key="5">
    <source>
        <dbReference type="ARBA" id="ARBA00022729"/>
    </source>
</evidence>
<dbReference type="GO" id="GO:0007189">
    <property type="term" value="P:adenylate cyclase-activating G protein-coupled receptor signaling pathway"/>
    <property type="evidence" value="ECO:0007669"/>
    <property type="project" value="TreeGrafter"/>
</dbReference>
<dbReference type="PANTHER" id="PTHR24372:SF73">
    <property type="entry name" value="LEUCINE RICH REPEAT CONTAINING G PROTEIN-COUPLED RECEPTOR 6"/>
    <property type="match status" value="1"/>
</dbReference>
<dbReference type="GO" id="GO:0009755">
    <property type="term" value="P:hormone-mediated signaling pathway"/>
    <property type="evidence" value="ECO:0007669"/>
    <property type="project" value="TreeGrafter"/>
</dbReference>
<keyword evidence="18" id="KW-1185">Reference proteome</keyword>
<dbReference type="GO" id="GO:0008283">
    <property type="term" value="P:cell population proliferation"/>
    <property type="evidence" value="ECO:0007669"/>
    <property type="project" value="Ensembl"/>
</dbReference>
<dbReference type="Pfam" id="PF13855">
    <property type="entry name" value="LRR_8"/>
    <property type="match status" value="3"/>
</dbReference>
<dbReference type="PROSITE" id="PS51450">
    <property type="entry name" value="LRR"/>
    <property type="match status" value="4"/>
</dbReference>
<dbReference type="InterPro" id="IPR017452">
    <property type="entry name" value="GPCR_Rhodpsn_7TM"/>
</dbReference>
<proteinExistence type="predicted"/>
<keyword evidence="2" id="KW-1003">Cell membrane</keyword>
<keyword evidence="5" id="KW-0732">Signal</keyword>
<keyword evidence="11" id="KW-0675">Receptor</keyword>
<dbReference type="Ensembl" id="ENSGEVT00005025940.1">
    <property type="protein sequence ID" value="ENSGEVP00005024667.1"/>
    <property type="gene ID" value="ENSGEVG00005017430.1"/>
</dbReference>
<feature type="transmembrane region" description="Helical" evidence="15">
    <location>
        <begin position="476"/>
        <end position="500"/>
    </location>
</feature>
<dbReference type="SUPFAM" id="SSF81321">
    <property type="entry name" value="Family A G protein-coupled receptor-like"/>
    <property type="match status" value="1"/>
</dbReference>
<evidence type="ECO:0000256" key="1">
    <source>
        <dbReference type="ARBA" id="ARBA00004651"/>
    </source>
</evidence>
<dbReference type="OrthoDB" id="1883493at2759"/>
<gene>
    <name evidence="17" type="primary">LGR6</name>
</gene>
<evidence type="ECO:0000256" key="7">
    <source>
        <dbReference type="ARBA" id="ARBA00022989"/>
    </source>
</evidence>
<feature type="transmembrane region" description="Helical" evidence="15">
    <location>
        <begin position="688"/>
        <end position="711"/>
    </location>
</feature>
<dbReference type="GO" id="GO:0030177">
    <property type="term" value="P:positive regulation of Wnt signaling pathway"/>
    <property type="evidence" value="ECO:0007669"/>
    <property type="project" value="Ensembl"/>
</dbReference>
<keyword evidence="6" id="KW-0677">Repeat</keyword>
<dbReference type="SMART" id="SM00369">
    <property type="entry name" value="LRR_TYP"/>
    <property type="match status" value="9"/>
</dbReference>
<feature type="transmembrane region" description="Helical" evidence="15">
    <location>
        <begin position="512"/>
        <end position="534"/>
    </location>
</feature>
<sequence length="875" mass="95739">TVLPPGGVASTDPGAAPSCPPQCHCEEDGIMLSVDCSELGLSQVPVSLSPLTAYLDLSMNNISELQPSTFHHLGFLEELRLSGNQLSQIPEEAFSGLYSLKILRLDANLISVVPKKSFEGLPSLRHLWLDDNALTEIPVQALNNLPALQAMTLALNLIWHIPDYAFQNLSSLVVLHLHNNRIQSLGINSFEGLHSLETLDLNYNKLLEFPVAIRTLGRLQELGFHNNNIKAIPEKAFVGNPLLQTIHFYDNPIQFVGQSAFQFLPKLHTLSLNGATDIREFPDLKGTTSLEILELSHNQIEELPSFHRFPPSKLGSGTGGPPEAILQTPNPAAPPSFHYNRDLTDNQLVTLPLDGLGGLIHLKLQGNPALSEPFSKESFPKMRILEVPYAYQCCAYGVCSSFFKVSSQWETEDVSLEDEDAHKRSMGLFPGHADNHYDLDMDDFQLEFEESKLHPTIQCTPSPGPFKPCTQLFESWIIRLGVWAIALVSVLCNGLVSLAVFASPNYLSPVKFVIGSIAGANMLTGIYCSMLAVVDALTYGQFAKYGARWEMGAGCRATGFLSVFASEAAILLLTLATVQCSVSVSCFRLYGKSPSFSSVKAATLGCLTLSCAAAALPLFSVGEYGASPLCLPSPIPDGKSSTLGFMVALVMVNTLCFLIITGTYIRLYCNLLKGEFDSLWDCAMIKHVAWLIFTNCLLYCPVAFLTFSSMLNLFLITPEVIKSVLLVVLPLPACLNPLLYLLFNPHFRDDLRLLRHRGQTKGSCPQSYASDDMEKSSYDSTQALVTFSDADHIFEVPDALGVHPILDAYSFPSVTLIPCKQRMDARGQENGYSARHPCLTDDELLVSSESRDPASSGLQVSFFSSPPAPSFTSHL</sequence>
<dbReference type="Proteomes" id="UP000694390">
    <property type="component" value="Unassembled WGS sequence"/>
</dbReference>
<evidence type="ECO:0000256" key="12">
    <source>
        <dbReference type="ARBA" id="ARBA00023180"/>
    </source>
</evidence>
<keyword evidence="3" id="KW-0433">Leucine-rich repeat</keyword>
<dbReference type="Pfam" id="PF01462">
    <property type="entry name" value="LRRNT"/>
    <property type="match status" value="1"/>
</dbReference>
<evidence type="ECO:0000256" key="6">
    <source>
        <dbReference type="ARBA" id="ARBA00022737"/>
    </source>
</evidence>
<name>A0A8C4YF08_9SAUR</name>
<feature type="transmembrane region" description="Helical" evidence="15">
    <location>
        <begin position="568"/>
        <end position="590"/>
    </location>
</feature>
<dbReference type="GO" id="GO:0031982">
    <property type="term" value="C:vesicle"/>
    <property type="evidence" value="ECO:0007669"/>
    <property type="project" value="Ensembl"/>
</dbReference>
<keyword evidence="4 15" id="KW-0812">Transmembrane</keyword>
<keyword evidence="12" id="KW-0325">Glycoprotein</keyword>
<evidence type="ECO:0000256" key="4">
    <source>
        <dbReference type="ARBA" id="ARBA00022692"/>
    </source>
</evidence>
<evidence type="ECO:0000256" key="15">
    <source>
        <dbReference type="SAM" id="Phobius"/>
    </source>
</evidence>
<dbReference type="InterPro" id="IPR032675">
    <property type="entry name" value="LRR_dom_sf"/>
</dbReference>
<evidence type="ECO:0000256" key="8">
    <source>
        <dbReference type="ARBA" id="ARBA00023040"/>
    </source>
</evidence>
<dbReference type="PRINTS" id="PR00373">
    <property type="entry name" value="GLYCHORMONER"/>
</dbReference>
<dbReference type="GeneTree" id="ENSGT00940000159939"/>
<evidence type="ECO:0000256" key="13">
    <source>
        <dbReference type="ARBA" id="ARBA00023224"/>
    </source>
</evidence>
<dbReference type="SMART" id="SM00364">
    <property type="entry name" value="LRR_BAC"/>
    <property type="match status" value="5"/>
</dbReference>
<dbReference type="FunFam" id="1.20.1070.10:FF:000028">
    <property type="entry name" value="leucine-rich repeat-containing G-protein coupled receptor 4 isoform X1"/>
    <property type="match status" value="1"/>
</dbReference>
<keyword evidence="9 15" id="KW-0472">Membrane</keyword>
<dbReference type="GO" id="GO:0030335">
    <property type="term" value="P:positive regulation of cell migration"/>
    <property type="evidence" value="ECO:0007669"/>
    <property type="project" value="Ensembl"/>
</dbReference>